<keyword evidence="1" id="KW-0732">Signal</keyword>
<dbReference type="AlphaFoldDB" id="A0A0W0UJ98"/>
<accession>A0A0W0UJ98</accession>
<evidence type="ECO:0000313" key="4">
    <source>
        <dbReference type="Proteomes" id="UP000054715"/>
    </source>
</evidence>
<feature type="chain" id="PRO_5006914083" evidence="1">
    <location>
        <begin position="24"/>
        <end position="454"/>
    </location>
</feature>
<reference evidence="3 5" key="2">
    <citation type="submission" date="2016-05" db="EMBL/GenBank/DDBJ databases">
        <authorList>
            <person name="Prochazka B."/>
            <person name="Indra A."/>
            <person name="Hasenberger P."/>
            <person name="Blaschitz M."/>
            <person name="Wagner L."/>
            <person name="Wewalka G."/>
            <person name="Sorschag S."/>
            <person name="Schmid D."/>
            <person name="Ruppitsch W."/>
        </authorList>
    </citation>
    <scope>NUCLEOTIDE SEQUENCE [LARGE SCALE GENOMIC DNA]</scope>
    <source>
        <strain evidence="3 5">974010_12</strain>
    </source>
</reference>
<evidence type="ECO:0000313" key="2">
    <source>
        <dbReference type="EMBL" id="KTD07702.1"/>
    </source>
</evidence>
<organism evidence="2 4">
    <name type="scientific">Legionella jamestowniensis</name>
    <dbReference type="NCBI Taxonomy" id="455"/>
    <lineage>
        <taxon>Bacteria</taxon>
        <taxon>Pseudomonadati</taxon>
        <taxon>Pseudomonadota</taxon>
        <taxon>Gammaproteobacteria</taxon>
        <taxon>Legionellales</taxon>
        <taxon>Legionellaceae</taxon>
        <taxon>Legionella</taxon>
    </lineage>
</organism>
<dbReference type="PATRIC" id="fig|455.5.peg.1997"/>
<dbReference type="OrthoDB" id="5636215at2"/>
<comment type="caution">
    <text evidence="2">The sequence shown here is derived from an EMBL/GenBank/DDBJ whole genome shotgun (WGS) entry which is preliminary data.</text>
</comment>
<gene>
    <name evidence="3" type="ORF">A8135_07090</name>
    <name evidence="2" type="ORF">Ljam_1897</name>
</gene>
<dbReference type="Proteomes" id="UP000093336">
    <property type="component" value="Unassembled WGS sequence"/>
</dbReference>
<dbReference type="RefSeq" id="WP_058449796.1">
    <property type="nucleotide sequence ID" value="NZ_CAAAJF010000002.1"/>
</dbReference>
<protein>
    <submittedName>
        <fullName evidence="2">NHL repeat protein</fullName>
    </submittedName>
</protein>
<evidence type="ECO:0000313" key="5">
    <source>
        <dbReference type="Proteomes" id="UP000093336"/>
    </source>
</evidence>
<keyword evidence="5" id="KW-1185">Reference proteome</keyword>
<name>A0A0W0UJ98_9GAMM</name>
<evidence type="ECO:0000256" key="1">
    <source>
        <dbReference type="SAM" id="SignalP"/>
    </source>
</evidence>
<sequence length="454" mass="48269">MKFNLDNLWLCAGSLFLASTLQAGKPVWTFFPRTPTSVTVETDDTITVQYEVTNQSTRTHTLRMVPIPGIQQVMTAGNCPTNFTLAYHQSCILTLRIIGRSLSGDTFGGPKVCDKLNPLECYQPKAEHVLNIKLVAAPGDTTLSSSVSTLALRTNGRSRIITITNTGTETAFNVVYRISPALPAGTTIFPATCGTLEPGGRCFIRITPGATPSATPGNVNPTPITLAITGRNTNTVRPTINILTYGSVYQSGYVFAINDNTVNTGSIGGKVAALSNQASFGIDGRIWSSDNAGNPVFDPIPGINQNSINPPEACNGALNGACNTNVIVNYYSPPQTNPAVNLSFYAAGLCKATIGGYSDWYLPAICEMGYDNAAQNTGCGIPPNPPTLQNMQTNLVENGNIGNLFGPYWSSTQSSINFPTNAWNQFFAVGGGNFQDEDPKDGPISVRCVRAITG</sequence>
<dbReference type="EMBL" id="LNYG01000013">
    <property type="protein sequence ID" value="KTD07702.1"/>
    <property type="molecule type" value="Genomic_DNA"/>
</dbReference>
<feature type="signal peptide" evidence="1">
    <location>
        <begin position="1"/>
        <end position="23"/>
    </location>
</feature>
<dbReference type="EMBL" id="LYOZ01000001">
    <property type="protein sequence ID" value="OCH99440.1"/>
    <property type="molecule type" value="Genomic_DNA"/>
</dbReference>
<reference evidence="2 4" key="1">
    <citation type="submission" date="2015-11" db="EMBL/GenBank/DDBJ databases">
        <title>Genomic analysis of 38 Legionella species identifies large and diverse effector repertoires.</title>
        <authorList>
            <person name="Burstein D."/>
            <person name="Amaro F."/>
            <person name="Zusman T."/>
            <person name="Lifshitz Z."/>
            <person name="Cohen O."/>
            <person name="Gilbert J.A."/>
            <person name="Pupko T."/>
            <person name="Shuman H.A."/>
            <person name="Segal G."/>
        </authorList>
    </citation>
    <scope>NUCLEOTIDE SEQUENCE [LARGE SCALE GENOMIC DNA]</scope>
    <source>
        <strain evidence="2 4">JA-26-G1-E2</strain>
    </source>
</reference>
<proteinExistence type="predicted"/>
<evidence type="ECO:0000313" key="3">
    <source>
        <dbReference type="EMBL" id="OCH99440.1"/>
    </source>
</evidence>
<dbReference type="Proteomes" id="UP000054715">
    <property type="component" value="Unassembled WGS sequence"/>
</dbReference>